<name>A0A162E7K1_9BACI</name>
<gene>
    <name evidence="1" type="ORF">AZF04_04125</name>
</gene>
<reference evidence="1" key="1">
    <citation type="submission" date="2016-02" db="EMBL/GenBank/DDBJ databases">
        <title>Genome sequence of Bacillus trypoxylicola KCTC 13244(T).</title>
        <authorList>
            <person name="Jeong H."/>
            <person name="Park S.-H."/>
            <person name="Choi S.-K."/>
        </authorList>
    </citation>
    <scope>NUCLEOTIDE SEQUENCE [LARGE SCALE GENOMIC DNA]</scope>
    <source>
        <strain evidence="1">KCTC 13244</strain>
    </source>
</reference>
<dbReference type="AlphaFoldDB" id="A0A162E7K1"/>
<keyword evidence="2" id="KW-1185">Reference proteome</keyword>
<accession>A0A162E7K1</accession>
<dbReference type="RefSeq" id="WP_061948323.1">
    <property type="nucleotide sequence ID" value="NZ_LTAO01000012.1"/>
</dbReference>
<dbReference type="EMBL" id="LTAO01000012">
    <property type="protein sequence ID" value="KYG31970.1"/>
    <property type="molecule type" value="Genomic_DNA"/>
</dbReference>
<proteinExistence type="predicted"/>
<organism evidence="1 2">
    <name type="scientific">Alkalihalobacillus trypoxylicola</name>
    <dbReference type="NCBI Taxonomy" id="519424"/>
    <lineage>
        <taxon>Bacteria</taxon>
        <taxon>Bacillati</taxon>
        <taxon>Bacillota</taxon>
        <taxon>Bacilli</taxon>
        <taxon>Bacillales</taxon>
        <taxon>Bacillaceae</taxon>
        <taxon>Alkalihalobacillus</taxon>
    </lineage>
</organism>
<dbReference type="Proteomes" id="UP000075806">
    <property type="component" value="Unassembled WGS sequence"/>
</dbReference>
<comment type="caution">
    <text evidence="1">The sequence shown here is derived from an EMBL/GenBank/DDBJ whole genome shotgun (WGS) entry which is preliminary data.</text>
</comment>
<sequence>MNKNWILLFCLTLVIFGLAGSYFYFTSISPLLAHNSDTFYVEEREGQLVTLGNRSLLGSIKLDKVKVNQNQYPSEAFVIKSSIKEGLPISEFESHEKVDIEEVVMNRHANPQKQLEELRSGKLKEEEAVVHGLYVLHSEEINQILISYSILGISYEEHLIIP</sequence>
<evidence type="ECO:0000313" key="1">
    <source>
        <dbReference type="EMBL" id="KYG31970.1"/>
    </source>
</evidence>
<evidence type="ECO:0000313" key="2">
    <source>
        <dbReference type="Proteomes" id="UP000075806"/>
    </source>
</evidence>
<dbReference type="OrthoDB" id="2474144at2"/>
<protein>
    <submittedName>
        <fullName evidence="1">Uncharacterized protein</fullName>
    </submittedName>
</protein>